<dbReference type="STRING" id="471855.Shel_18840"/>
<organism evidence="5 6">
    <name type="scientific">Slackia heliotrinireducens (strain ATCC 29202 / DSM 20476 / NCTC 11029 / RHS 1)</name>
    <name type="common">Peptococcus heliotrinreducens</name>
    <dbReference type="NCBI Taxonomy" id="471855"/>
    <lineage>
        <taxon>Bacteria</taxon>
        <taxon>Bacillati</taxon>
        <taxon>Actinomycetota</taxon>
        <taxon>Coriobacteriia</taxon>
        <taxon>Eggerthellales</taxon>
        <taxon>Eggerthellaceae</taxon>
        <taxon>Slackia</taxon>
    </lineage>
</organism>
<dbReference type="PROSITE" id="PS50297">
    <property type="entry name" value="ANK_REP_REGION"/>
    <property type="match status" value="1"/>
</dbReference>
<evidence type="ECO:0000313" key="6">
    <source>
        <dbReference type="Proteomes" id="UP000002026"/>
    </source>
</evidence>
<feature type="region of interest" description="Disordered" evidence="4">
    <location>
        <begin position="174"/>
        <end position="193"/>
    </location>
</feature>
<protein>
    <submittedName>
        <fullName evidence="5">Ankyrin repeat-containing protein</fullName>
    </submittedName>
</protein>
<evidence type="ECO:0000256" key="2">
    <source>
        <dbReference type="ARBA" id="ARBA00023043"/>
    </source>
</evidence>
<reference evidence="5 6" key="1">
    <citation type="journal article" date="2009" name="Stand. Genomic Sci.">
        <title>Complete genome sequence of Slackia heliotrinireducens type strain (RHS 1).</title>
        <authorList>
            <person name="Pukall R."/>
            <person name="Lapidus A."/>
            <person name="Nolan M."/>
            <person name="Copeland A."/>
            <person name="Glavina Del Rio T."/>
            <person name="Lucas S."/>
            <person name="Chen F."/>
            <person name="Tice H."/>
            <person name="Cheng J.F."/>
            <person name="Chertkov O."/>
            <person name="Bruce D."/>
            <person name="Goodwin L."/>
            <person name="Kuske C."/>
            <person name="Brettin T."/>
            <person name="Detter J.C."/>
            <person name="Han C."/>
            <person name="Pitluck S."/>
            <person name="Pati A."/>
            <person name="Mavrommatis K."/>
            <person name="Ivanova N."/>
            <person name="Ovchinnikova G."/>
            <person name="Chen A."/>
            <person name="Palaniappan K."/>
            <person name="Schneider S."/>
            <person name="Rohde M."/>
            <person name="Chain P."/>
            <person name="D'haeseleer P."/>
            <person name="Goker M."/>
            <person name="Bristow J."/>
            <person name="Eisen J.A."/>
            <person name="Markowitz V."/>
            <person name="Kyrpides N.C."/>
            <person name="Klenk H.P."/>
            <person name="Hugenholtz P."/>
        </authorList>
    </citation>
    <scope>NUCLEOTIDE SEQUENCE [LARGE SCALE GENOMIC DNA]</scope>
    <source>
        <strain evidence="6">ATCC 29202 / DSM 20476 / NCTC 11029 / RHS 1</strain>
    </source>
</reference>
<dbReference type="Proteomes" id="UP000002026">
    <property type="component" value="Chromosome"/>
</dbReference>
<feature type="repeat" description="ANK" evidence="3">
    <location>
        <begin position="353"/>
        <end position="385"/>
    </location>
</feature>
<proteinExistence type="predicted"/>
<dbReference type="PROSITE" id="PS50088">
    <property type="entry name" value="ANK_REPEAT"/>
    <property type="match status" value="2"/>
</dbReference>
<dbReference type="Gene3D" id="1.25.40.20">
    <property type="entry name" value="Ankyrin repeat-containing domain"/>
    <property type="match status" value="2"/>
</dbReference>
<keyword evidence="6" id="KW-1185">Reference proteome</keyword>
<dbReference type="EMBL" id="CP001684">
    <property type="protein sequence ID" value="ACV22900.1"/>
    <property type="molecule type" value="Genomic_DNA"/>
</dbReference>
<keyword evidence="1" id="KW-0677">Repeat</keyword>
<dbReference type="PANTHER" id="PTHR24171">
    <property type="entry name" value="ANKYRIN REPEAT DOMAIN-CONTAINING PROTEIN 39-RELATED"/>
    <property type="match status" value="1"/>
</dbReference>
<dbReference type="HOGENOM" id="CLU_585116_0_0_11"/>
<sequence>MFGDRASHRFQVKWDGVYGDGARDKPININPDSFSDSALDDAGYYQSAYMCPSCEPKKRFMRQPLYPMLFKLQVGRTSTQCDGDDYVVGSLFTCPKCHRFFANVHEINGQDLKDVQLLRTGQWTYPALKEMALISEPYAADEWRSIVGRSKELSIDPTKQQVVVAAKNSPVDDATTQPVTEVPFGSYGTADSPAESEPASMAAIISNLVATEYSDFRRVSIADAESTVRMLVHEVYGVYERQSSAYAYLTREEPSRVGGYELNSRGEESGDVLEEEVPQVIQTARNYLLLRATMENDTQEGLKAIERGADPNVACIYKGTRSFPIIEAALKGNARLVRALIEVGADVNIKKDNGEFALLDAAGYEHLEAAEALLANGANPNAIARGLTPLTQAESVEMINLLLKYGADPNIPDGDGDLPIVTRITNRDKRGTIVLRDAGSDPNHRNRSGKSADDFCQRYFFCKLADL</sequence>
<dbReference type="InterPro" id="IPR002110">
    <property type="entry name" value="Ankyrin_rpt"/>
</dbReference>
<gene>
    <name evidence="5" type="ordered locus">Shel_18840</name>
</gene>
<evidence type="ECO:0000256" key="4">
    <source>
        <dbReference type="SAM" id="MobiDB-lite"/>
    </source>
</evidence>
<feature type="repeat" description="ANK" evidence="3">
    <location>
        <begin position="320"/>
        <end position="352"/>
    </location>
</feature>
<dbReference type="GO" id="GO:0085020">
    <property type="term" value="P:protein K6-linked ubiquitination"/>
    <property type="evidence" value="ECO:0007669"/>
    <property type="project" value="TreeGrafter"/>
</dbReference>
<dbReference type="PANTHER" id="PTHR24171:SF8">
    <property type="entry name" value="BRCA1-ASSOCIATED RING DOMAIN PROTEIN 1"/>
    <property type="match status" value="1"/>
</dbReference>
<dbReference type="GO" id="GO:0004842">
    <property type="term" value="F:ubiquitin-protein transferase activity"/>
    <property type="evidence" value="ECO:0007669"/>
    <property type="project" value="TreeGrafter"/>
</dbReference>
<dbReference type="Pfam" id="PF12796">
    <property type="entry name" value="Ank_2"/>
    <property type="match status" value="1"/>
</dbReference>
<dbReference type="SMART" id="SM00248">
    <property type="entry name" value="ANK"/>
    <property type="match status" value="3"/>
</dbReference>
<dbReference type="KEGG" id="shi:Shel_18840"/>
<evidence type="ECO:0000256" key="3">
    <source>
        <dbReference type="PROSITE-ProRule" id="PRU00023"/>
    </source>
</evidence>
<dbReference type="eggNOG" id="COG0666">
    <property type="taxonomic scope" value="Bacteria"/>
</dbReference>
<dbReference type="InterPro" id="IPR036770">
    <property type="entry name" value="Ankyrin_rpt-contain_sf"/>
</dbReference>
<evidence type="ECO:0000313" key="5">
    <source>
        <dbReference type="EMBL" id="ACV22900.1"/>
    </source>
</evidence>
<dbReference type="RefSeq" id="WP_012799002.1">
    <property type="nucleotide sequence ID" value="NC_013165.1"/>
</dbReference>
<dbReference type="SUPFAM" id="SSF48403">
    <property type="entry name" value="Ankyrin repeat"/>
    <property type="match status" value="1"/>
</dbReference>
<evidence type="ECO:0000256" key="1">
    <source>
        <dbReference type="ARBA" id="ARBA00022737"/>
    </source>
</evidence>
<keyword evidence="2 3" id="KW-0040">ANK repeat</keyword>
<dbReference type="AlphaFoldDB" id="C7N7L5"/>
<name>C7N7L5_SLAHD</name>
<accession>C7N7L5</accession>